<dbReference type="Proteomes" id="UP000242913">
    <property type="component" value="Unassembled WGS sequence"/>
</dbReference>
<evidence type="ECO:0000313" key="1">
    <source>
        <dbReference type="EMBL" id="OZC08955.1"/>
    </source>
</evidence>
<accession>A0A238BW55</accession>
<organism evidence="1 2">
    <name type="scientific">Onchocerca flexuosa</name>
    <dbReference type="NCBI Taxonomy" id="387005"/>
    <lineage>
        <taxon>Eukaryota</taxon>
        <taxon>Metazoa</taxon>
        <taxon>Ecdysozoa</taxon>
        <taxon>Nematoda</taxon>
        <taxon>Chromadorea</taxon>
        <taxon>Rhabditida</taxon>
        <taxon>Spirurina</taxon>
        <taxon>Spiruromorpha</taxon>
        <taxon>Filarioidea</taxon>
        <taxon>Onchocercidae</taxon>
        <taxon>Onchocerca</taxon>
    </lineage>
</organism>
<reference evidence="1 2" key="1">
    <citation type="submission" date="2015-12" db="EMBL/GenBank/DDBJ databases">
        <title>Draft genome of the nematode, Onchocerca flexuosa.</title>
        <authorList>
            <person name="Mitreva M."/>
        </authorList>
    </citation>
    <scope>NUCLEOTIDE SEQUENCE [LARGE SCALE GENOMIC DNA]</scope>
    <source>
        <strain evidence="1">Red Deer</strain>
    </source>
</reference>
<proteinExistence type="predicted"/>
<name>A0A238BW55_9BILA</name>
<gene>
    <name evidence="1" type="ORF">X798_04042</name>
</gene>
<dbReference type="AlphaFoldDB" id="A0A238BW55"/>
<protein>
    <submittedName>
        <fullName evidence="1">Uncharacterized protein</fullName>
    </submittedName>
</protein>
<keyword evidence="2" id="KW-1185">Reference proteome</keyword>
<dbReference type="EMBL" id="KZ269999">
    <property type="protein sequence ID" value="OZC08955.1"/>
    <property type="molecule type" value="Genomic_DNA"/>
</dbReference>
<evidence type="ECO:0000313" key="2">
    <source>
        <dbReference type="Proteomes" id="UP000242913"/>
    </source>
</evidence>
<sequence length="94" mass="10461">MHFTDCSLHLASSTFGKYSSCATGLNSICFCESLLNIYYISQINIPFPEVSWHGTPSKDSVFVWDSESVEISFQVGRKESVPATKTIVAMRSDE</sequence>